<proteinExistence type="predicted"/>
<protein>
    <submittedName>
        <fullName evidence="3">Uncharacterized protein</fullName>
    </submittedName>
</protein>
<dbReference type="EMBL" id="CAJNOK010001586">
    <property type="protein sequence ID" value="CAF0819544.1"/>
    <property type="molecule type" value="Genomic_DNA"/>
</dbReference>
<keyword evidence="1" id="KW-0472">Membrane</keyword>
<dbReference type="Proteomes" id="UP000677228">
    <property type="component" value="Unassembled WGS sequence"/>
</dbReference>
<accession>A0A8S2H5W6</accession>
<organism evidence="3 4">
    <name type="scientific">Didymodactylos carnosus</name>
    <dbReference type="NCBI Taxonomy" id="1234261"/>
    <lineage>
        <taxon>Eukaryota</taxon>
        <taxon>Metazoa</taxon>
        <taxon>Spiralia</taxon>
        <taxon>Gnathifera</taxon>
        <taxon>Rotifera</taxon>
        <taxon>Eurotatoria</taxon>
        <taxon>Bdelloidea</taxon>
        <taxon>Philodinida</taxon>
        <taxon>Philodinidae</taxon>
        <taxon>Didymodactylos</taxon>
    </lineage>
</organism>
<comment type="caution">
    <text evidence="3">The sequence shown here is derived from an EMBL/GenBank/DDBJ whole genome shotgun (WGS) entry which is preliminary data.</text>
</comment>
<feature type="transmembrane region" description="Helical" evidence="1">
    <location>
        <begin position="210"/>
        <end position="228"/>
    </location>
</feature>
<evidence type="ECO:0000313" key="2">
    <source>
        <dbReference type="EMBL" id="CAF0819544.1"/>
    </source>
</evidence>
<keyword evidence="1" id="KW-0812">Transmembrane</keyword>
<gene>
    <name evidence="2" type="ORF">OVA965_LOCUS5573</name>
    <name evidence="3" type="ORF">TMI583_LOCUS5568</name>
</gene>
<name>A0A8S2H5W6_9BILA</name>
<dbReference type="AlphaFoldDB" id="A0A8S2H5W6"/>
<evidence type="ECO:0000256" key="1">
    <source>
        <dbReference type="SAM" id="Phobius"/>
    </source>
</evidence>
<sequence length="232" mass="26473">MQMRALAPDTKTSEASATIEIRSRFENPSVLPAFSNLVLFNGIDRLKYQYLIQTTLKAGTNYLVCFESVSRFHDNSSVSSKKSCEVSRTYNSDNIVLKPIADPIINIDIESNKIQVNFYWPLELPYNNISMVSRILSKQLQPTSTTEQNSTYLIQRYEYLKLTPDNSYVMSNSIARSVKNIPESYTITTTTTTVRTLPESQSISTKHCSSLPIFTYILFSFYSLLYLMNLSK</sequence>
<dbReference type="Proteomes" id="UP000682733">
    <property type="component" value="Unassembled WGS sequence"/>
</dbReference>
<reference evidence="3" key="1">
    <citation type="submission" date="2021-02" db="EMBL/GenBank/DDBJ databases">
        <authorList>
            <person name="Nowell W R."/>
        </authorList>
    </citation>
    <scope>NUCLEOTIDE SEQUENCE</scope>
</reference>
<keyword evidence="1" id="KW-1133">Transmembrane helix</keyword>
<dbReference type="EMBL" id="CAJOBA010001585">
    <property type="protein sequence ID" value="CAF3603731.1"/>
    <property type="molecule type" value="Genomic_DNA"/>
</dbReference>
<evidence type="ECO:0000313" key="4">
    <source>
        <dbReference type="Proteomes" id="UP000682733"/>
    </source>
</evidence>
<evidence type="ECO:0000313" key="3">
    <source>
        <dbReference type="EMBL" id="CAF3603731.1"/>
    </source>
</evidence>